<organism evidence="1 2">
    <name type="scientific">Amycolatopsis orientalis</name>
    <name type="common">Nocardia orientalis</name>
    <dbReference type="NCBI Taxonomy" id="31958"/>
    <lineage>
        <taxon>Bacteria</taxon>
        <taxon>Bacillati</taxon>
        <taxon>Actinomycetota</taxon>
        <taxon>Actinomycetes</taxon>
        <taxon>Pseudonocardiales</taxon>
        <taxon>Pseudonocardiaceae</taxon>
        <taxon>Amycolatopsis</taxon>
    </lineage>
</organism>
<accession>A0A193BV21</accession>
<sequence length="66" mass="7474">MVNNPRLRSLRERPVPTDIYATGVALHLAHIRISQTAPYPRLHFLEATDKAELICVGYLGPHLLTR</sequence>
<keyword evidence="2" id="KW-1185">Reference proteome</keyword>
<dbReference type="EMBL" id="CP016174">
    <property type="protein sequence ID" value="ANN16019.1"/>
    <property type="molecule type" value="Genomic_DNA"/>
</dbReference>
<evidence type="ECO:0000313" key="2">
    <source>
        <dbReference type="Proteomes" id="UP000093695"/>
    </source>
</evidence>
<dbReference type="KEGG" id="aori:SD37_10460"/>
<dbReference type="AlphaFoldDB" id="A0A193BV21"/>
<reference evidence="1 2" key="1">
    <citation type="journal article" date="2015" name="Genome Announc.">
        <title>Draft Genome Sequence of Norvancomycin-Producing Strain Amycolatopsis orientalis CPCC200066.</title>
        <authorList>
            <person name="Lei X."/>
            <person name="Yuan F."/>
            <person name="Shi Y."/>
            <person name="Li X."/>
            <person name="Wang L."/>
            <person name="Hong B."/>
        </authorList>
    </citation>
    <scope>NUCLEOTIDE SEQUENCE [LARGE SCALE GENOMIC DNA]</scope>
    <source>
        <strain evidence="1 2">B-37</strain>
    </source>
</reference>
<dbReference type="Proteomes" id="UP000093695">
    <property type="component" value="Chromosome"/>
</dbReference>
<evidence type="ECO:0000313" key="1">
    <source>
        <dbReference type="EMBL" id="ANN16019.1"/>
    </source>
</evidence>
<gene>
    <name evidence="1" type="ORF">SD37_10460</name>
</gene>
<name>A0A193BV21_AMYOR</name>
<proteinExistence type="predicted"/>
<protein>
    <submittedName>
        <fullName evidence="1">Uncharacterized protein</fullName>
    </submittedName>
</protein>